<comment type="pathway">
    <text evidence="1 6">Pyrimidine metabolism; UMP biosynthesis via de novo pathway; UMP from orotate: step 1/2.</text>
</comment>
<reference evidence="8" key="1">
    <citation type="journal article" date="2014" name="Sci. Data">
        <title>Genomes of diverse isolates of the marine cyanobacterium Prochlorococcus.</title>
        <authorList>
            <person name="Biller S."/>
            <person name="Berube P."/>
            <person name="Thompson J."/>
            <person name="Kelly L."/>
            <person name="Roggensack S."/>
            <person name="Awad L."/>
            <person name="Roache-Johnson K."/>
            <person name="Ding H."/>
            <person name="Giovannoni S.J."/>
            <person name="Moore L.R."/>
            <person name="Chisholm S.W."/>
        </authorList>
    </citation>
    <scope>NUCLEOTIDE SEQUENCE [LARGE SCALE GENOMIC DNA]</scope>
    <source>
        <strain evidence="8">PAC1</strain>
    </source>
</reference>
<keyword evidence="3 6" id="KW-0328">Glycosyltransferase</keyword>
<feature type="binding site" evidence="6">
    <location>
        <position position="128"/>
    </location>
    <ligand>
        <name>5-phospho-alpha-D-ribose 1-diphosphate</name>
        <dbReference type="ChEBI" id="CHEBI:58017"/>
        <note>ligand shared between dimeric partners</note>
    </ligand>
</feature>
<feature type="binding site" description="in other chain" evidence="6">
    <location>
        <begin position="151"/>
        <end position="159"/>
    </location>
    <ligand>
        <name>5-phospho-alpha-D-ribose 1-diphosphate</name>
        <dbReference type="ChEBI" id="CHEBI:58017"/>
        <note>ligand shared between dimeric partners</note>
    </ligand>
</feature>
<dbReference type="GO" id="GO:0044205">
    <property type="term" value="P:'de novo' UMP biosynthetic process"/>
    <property type="evidence" value="ECO:0007669"/>
    <property type="project" value="UniProtKB-UniRule"/>
</dbReference>
<dbReference type="PANTHER" id="PTHR19278">
    <property type="entry name" value="OROTATE PHOSPHORIBOSYLTRANSFERASE"/>
    <property type="match status" value="1"/>
</dbReference>
<dbReference type="GO" id="GO:0004588">
    <property type="term" value="F:orotate phosphoribosyltransferase activity"/>
    <property type="evidence" value="ECO:0007669"/>
    <property type="project" value="UniProtKB-UniRule"/>
</dbReference>
<feature type="binding site" description="in other chain" evidence="6">
    <location>
        <position position="125"/>
    </location>
    <ligand>
        <name>5-phospho-alpha-D-ribose 1-diphosphate</name>
        <dbReference type="ChEBI" id="CHEBI:58017"/>
        <note>ligand shared between dimeric partners</note>
    </ligand>
</feature>
<gene>
    <name evidence="6" type="primary">pyrE</name>
    <name evidence="7" type="ORF">EV03_1258</name>
</gene>
<evidence type="ECO:0000313" key="7">
    <source>
        <dbReference type="EMBL" id="KGG20296.1"/>
    </source>
</evidence>
<comment type="subunit">
    <text evidence="6">Homodimer.</text>
</comment>
<feature type="binding site" evidence="6">
    <location>
        <position position="130"/>
    </location>
    <ligand>
        <name>5-phospho-alpha-D-ribose 1-diphosphate</name>
        <dbReference type="ChEBI" id="CHEBI:58017"/>
        <note>ligand shared between dimeric partners</note>
    </ligand>
</feature>
<feature type="binding site" evidence="6">
    <location>
        <position position="124"/>
    </location>
    <ligand>
        <name>5-phospho-alpha-D-ribose 1-diphosphate</name>
        <dbReference type="ChEBI" id="CHEBI:58017"/>
        <note>ligand shared between dimeric partners</note>
    </ligand>
</feature>
<comment type="caution">
    <text evidence="6">Lacks conserved residue(s) required for the propagation of feature annotation.</text>
</comment>
<comment type="function">
    <text evidence="6">Catalyzes the transfer of a ribosyl phosphate group from 5-phosphoribose 1-diphosphate to orotate, leading to the formation of orotidine monophosphate (OMP).</text>
</comment>
<name>A0A0A2C1R7_PROMR</name>
<dbReference type="NCBIfam" id="TIGR00336">
    <property type="entry name" value="pyrE"/>
    <property type="match status" value="1"/>
</dbReference>
<dbReference type="Gene3D" id="3.40.50.2020">
    <property type="match status" value="1"/>
</dbReference>
<dbReference type="HAMAP" id="MF_01208">
    <property type="entry name" value="PyrE"/>
    <property type="match status" value="1"/>
</dbReference>
<accession>A0A0A2C1R7</accession>
<feature type="binding site" evidence="6">
    <location>
        <position position="155"/>
    </location>
    <ligand>
        <name>orotate</name>
        <dbReference type="ChEBI" id="CHEBI:30839"/>
    </ligand>
</feature>
<evidence type="ECO:0000256" key="4">
    <source>
        <dbReference type="ARBA" id="ARBA00022679"/>
    </source>
</evidence>
<comment type="caution">
    <text evidence="7">The sequence shown here is derived from an EMBL/GenBank/DDBJ whole genome shotgun (WGS) entry which is preliminary data.</text>
</comment>
<comment type="cofactor">
    <cofactor evidence="6">
        <name>Mg(2+)</name>
        <dbReference type="ChEBI" id="CHEBI:18420"/>
    </cofactor>
</comment>
<dbReference type="GO" id="GO:0019856">
    <property type="term" value="P:pyrimidine nucleobase biosynthetic process"/>
    <property type="evidence" value="ECO:0007669"/>
    <property type="project" value="TreeGrafter"/>
</dbReference>
<dbReference type="Proteomes" id="UP000030392">
    <property type="component" value="Unassembled WGS sequence"/>
</dbReference>
<protein>
    <recommendedName>
        <fullName evidence="2 6">Orotate phosphoribosyltransferase</fullName>
        <shortName evidence="6">OPRT</shortName>
        <shortName evidence="6">OPRTase</shortName>
        <ecNumber evidence="2 6">2.4.2.10</ecNumber>
    </recommendedName>
</protein>
<proteinExistence type="inferred from homology"/>
<dbReference type="EC" id="2.4.2.10" evidence="2 6"/>
<dbReference type="AlphaFoldDB" id="A0A0A2C1R7"/>
<evidence type="ECO:0000256" key="1">
    <source>
        <dbReference type="ARBA" id="ARBA00004889"/>
    </source>
</evidence>
<keyword evidence="4 6" id="KW-0808">Transferase</keyword>
<keyword evidence="5 6" id="KW-0665">Pyrimidine biosynthesis</keyword>
<keyword evidence="6" id="KW-0460">Magnesium</keyword>
<evidence type="ECO:0000256" key="2">
    <source>
        <dbReference type="ARBA" id="ARBA00011971"/>
    </source>
</evidence>
<comment type="catalytic activity">
    <reaction evidence="6">
        <text>orotidine 5'-phosphate + diphosphate = orotate + 5-phospho-alpha-D-ribose 1-diphosphate</text>
        <dbReference type="Rhea" id="RHEA:10380"/>
        <dbReference type="ChEBI" id="CHEBI:30839"/>
        <dbReference type="ChEBI" id="CHEBI:33019"/>
        <dbReference type="ChEBI" id="CHEBI:57538"/>
        <dbReference type="ChEBI" id="CHEBI:58017"/>
        <dbReference type="EC" id="2.4.2.10"/>
    </reaction>
</comment>
<dbReference type="PANTHER" id="PTHR19278:SF9">
    <property type="entry name" value="URIDINE 5'-MONOPHOSPHATE SYNTHASE"/>
    <property type="match status" value="1"/>
</dbReference>
<dbReference type="InterPro" id="IPR000836">
    <property type="entry name" value="PRTase_dom"/>
</dbReference>
<evidence type="ECO:0000313" key="8">
    <source>
        <dbReference type="Proteomes" id="UP000030392"/>
    </source>
</evidence>
<comment type="similarity">
    <text evidence="6">Belongs to the purine/pyrimidine phosphoribosyltransferase family. PyrE subfamily.</text>
</comment>
<dbReference type="InterPro" id="IPR004467">
    <property type="entry name" value="Or_phspho_trans_dom"/>
</dbReference>
<evidence type="ECO:0000256" key="6">
    <source>
        <dbReference type="HAMAP-Rule" id="MF_01208"/>
    </source>
</evidence>
<dbReference type="UniPathway" id="UPA00070">
    <property type="reaction ID" value="UER00119"/>
</dbReference>
<feature type="binding site" evidence="6">
    <location>
        <position position="183"/>
    </location>
    <ligand>
        <name>orotate</name>
        <dbReference type="ChEBI" id="CHEBI:30839"/>
    </ligand>
</feature>
<sequence>MPKVNIYLIPPRCLIIKLAYKDMNPLNPSSDGIKENLLTLLAQKAYRFGDFSLASGKKSSHYVNCKPVSLSGPGLLSISSLFLKQINESDSGVAGLTLGADPLVSGVVILAAQSGIDLNGLIVRKEAKGHGTGSWLEGPLPPKGSVITVLEDVVTTGGSSLKAVEQLRNQGYLVKQVLAIVDREEGGLDAISKADLELNSLFFLKEIVERANSLQ</sequence>
<dbReference type="CDD" id="cd06223">
    <property type="entry name" value="PRTases_typeI"/>
    <property type="match status" value="1"/>
</dbReference>
<dbReference type="InterPro" id="IPR023031">
    <property type="entry name" value="OPRT"/>
</dbReference>
<organism evidence="7 8">
    <name type="scientific">Prochlorococcus marinus str. PAC1</name>
    <dbReference type="NCBI Taxonomy" id="59924"/>
    <lineage>
        <taxon>Bacteria</taxon>
        <taxon>Bacillati</taxon>
        <taxon>Cyanobacteriota</taxon>
        <taxon>Cyanophyceae</taxon>
        <taxon>Synechococcales</taxon>
        <taxon>Prochlorococcaceae</taxon>
        <taxon>Prochlorococcus</taxon>
    </lineage>
</organism>
<dbReference type="GO" id="GO:0000287">
    <property type="term" value="F:magnesium ion binding"/>
    <property type="evidence" value="ECO:0007669"/>
    <property type="project" value="UniProtKB-UniRule"/>
</dbReference>
<dbReference type="InterPro" id="IPR029057">
    <property type="entry name" value="PRTase-like"/>
</dbReference>
<evidence type="ECO:0000256" key="3">
    <source>
        <dbReference type="ARBA" id="ARBA00022676"/>
    </source>
</evidence>
<dbReference type="EMBL" id="JNAX01000012">
    <property type="protein sequence ID" value="KGG20296.1"/>
    <property type="molecule type" value="Genomic_DNA"/>
</dbReference>
<evidence type="ECO:0000256" key="5">
    <source>
        <dbReference type="ARBA" id="ARBA00022975"/>
    </source>
</evidence>
<dbReference type="SUPFAM" id="SSF53271">
    <property type="entry name" value="PRTase-like"/>
    <property type="match status" value="1"/>
</dbReference>